<dbReference type="Proteomes" id="UP001596091">
    <property type="component" value="Unassembled WGS sequence"/>
</dbReference>
<comment type="caution">
    <text evidence="1">The sequence shown here is derived from an EMBL/GenBank/DDBJ whole genome shotgun (WGS) entry which is preliminary data.</text>
</comment>
<dbReference type="Pfam" id="PF05402">
    <property type="entry name" value="PqqD"/>
    <property type="match status" value="1"/>
</dbReference>
<evidence type="ECO:0000313" key="1">
    <source>
        <dbReference type="EMBL" id="MFC5862189.1"/>
    </source>
</evidence>
<accession>A0ABW1ECU8</accession>
<dbReference type="RefSeq" id="WP_263338467.1">
    <property type="nucleotide sequence ID" value="NZ_JAGSYH010000004.1"/>
</dbReference>
<keyword evidence="2" id="KW-1185">Reference proteome</keyword>
<evidence type="ECO:0000313" key="2">
    <source>
        <dbReference type="Proteomes" id="UP001596091"/>
    </source>
</evidence>
<dbReference type="Gene3D" id="1.10.10.1150">
    <property type="entry name" value="Coenzyme PQQ synthesis protein D (PqqD)"/>
    <property type="match status" value="1"/>
</dbReference>
<protein>
    <submittedName>
        <fullName evidence="1">PqqD family protein</fullName>
    </submittedName>
</protein>
<proteinExistence type="predicted"/>
<dbReference type="InterPro" id="IPR041881">
    <property type="entry name" value="PqqD_sf"/>
</dbReference>
<dbReference type="InterPro" id="IPR008792">
    <property type="entry name" value="PQQD"/>
</dbReference>
<organism evidence="1 2">
    <name type="scientific">Acidicapsa dinghuensis</name>
    <dbReference type="NCBI Taxonomy" id="2218256"/>
    <lineage>
        <taxon>Bacteria</taxon>
        <taxon>Pseudomonadati</taxon>
        <taxon>Acidobacteriota</taxon>
        <taxon>Terriglobia</taxon>
        <taxon>Terriglobales</taxon>
        <taxon>Acidobacteriaceae</taxon>
        <taxon>Acidicapsa</taxon>
    </lineage>
</organism>
<reference evidence="2" key="1">
    <citation type="journal article" date="2019" name="Int. J. Syst. Evol. Microbiol.">
        <title>The Global Catalogue of Microorganisms (GCM) 10K type strain sequencing project: providing services to taxonomists for standard genome sequencing and annotation.</title>
        <authorList>
            <consortium name="The Broad Institute Genomics Platform"/>
            <consortium name="The Broad Institute Genome Sequencing Center for Infectious Disease"/>
            <person name="Wu L."/>
            <person name="Ma J."/>
        </authorList>
    </citation>
    <scope>NUCLEOTIDE SEQUENCE [LARGE SCALE GENOMIC DNA]</scope>
    <source>
        <strain evidence="2">JCM 4087</strain>
    </source>
</reference>
<sequence length="86" mass="9482">MEFPTPQLRSVVDQDGGVILDINSDQFFSLNPIGALIWTQLANGKTLEQIKDAIAGQTGMDRAVISTDVDEFVADLKAKRLFHFCV</sequence>
<name>A0ABW1ECU8_9BACT</name>
<dbReference type="EMBL" id="JBHSPH010000002">
    <property type="protein sequence ID" value="MFC5862189.1"/>
    <property type="molecule type" value="Genomic_DNA"/>
</dbReference>
<gene>
    <name evidence="1" type="ORF">ACFPT7_07785</name>
</gene>